<sequence length="366" mass="43989">MKFWMLFLSSGARPREPEPRKEKYMKMIMNSFNTSKKKYTKQYNNNNNNNNNNKMLNVELLLKMNNVQPIKYWVNLENKNNKEDIKNYLYKKQGIYYIGNMMTSEFYIGSAGFNNLYKRFTKHLYTLEGNSSIAKDVKKYGLNTFVYGILEMYDDLTLDRDYLFNIEQIYLYNKLPTYNNDNLKAVFTNKLTKLNEMENKMQFAKDNDIFGIYLNKYLNINRTQFYKMYLKYNNMYYNNNKFYKKMWSIKGMKNIIKGVSLPLYLYNMNNELICSFESRKVAAHLLGCNDRTIIRAMKESGYIYIPNQFMPYLKNHFDMNSKPIINNLKTYDLEYISCRNKIHMIKATRYSLVNTTKVFIKNNIQK</sequence>
<accession>A0A0H3WHH5</accession>
<proteinExistence type="predicted"/>
<organism evidence="1">
    <name type="scientific">Saccharomyces paradoxus</name>
    <name type="common">Yeast</name>
    <name type="synonym">Saccharomyces douglasii</name>
    <dbReference type="NCBI Taxonomy" id="27291"/>
    <lineage>
        <taxon>Eukaryota</taxon>
        <taxon>Fungi</taxon>
        <taxon>Dikarya</taxon>
        <taxon>Ascomycota</taxon>
        <taxon>Saccharomycotina</taxon>
        <taxon>Saccharomycetes</taxon>
        <taxon>Saccharomycetales</taxon>
        <taxon>Saccharomycetaceae</taxon>
        <taxon>Saccharomyces</taxon>
    </lineage>
</organism>
<name>A0A0H3WHH5_SACPA</name>
<dbReference type="SUPFAM" id="SSF82771">
    <property type="entry name" value="GIY-YIG endonuclease"/>
    <property type="match status" value="1"/>
</dbReference>
<dbReference type="InterPro" id="IPR035901">
    <property type="entry name" value="GIY-YIG_endonuc_sf"/>
</dbReference>
<dbReference type="GO" id="GO:0004519">
    <property type="term" value="F:endonuclease activity"/>
    <property type="evidence" value="ECO:0007669"/>
    <property type="project" value="InterPro"/>
</dbReference>
<evidence type="ECO:0008006" key="2">
    <source>
        <dbReference type="Google" id="ProtNLM"/>
    </source>
</evidence>
<geneLocation type="mitochondrion" evidence="1"/>
<dbReference type="EMBL" id="KP712796">
    <property type="protein sequence ID" value="AKL82965.1"/>
    <property type="molecule type" value="Genomic_DNA"/>
</dbReference>
<protein>
    <recommendedName>
        <fullName evidence="2">GIY-YIG domain-containing protein</fullName>
    </recommendedName>
</protein>
<dbReference type="AlphaFoldDB" id="A0A0H3WHH5"/>
<gene>
    <name evidence="1" type="primary">orf366</name>
</gene>
<dbReference type="NCBIfam" id="TIGR01453">
    <property type="entry name" value="grpIintron_endo"/>
    <property type="match status" value="1"/>
</dbReference>
<reference evidence="1" key="1">
    <citation type="journal article" date="2015" name="G3 (Bethesda)">
        <title>A Dynamic Mobile DNA Family in the Yeast Mitochondrial Genome.</title>
        <authorList>
            <person name="Wu B."/>
            <person name="Hao W."/>
        </authorList>
    </citation>
    <scope>NUCLEOTIDE SEQUENCE</scope>
    <source>
        <strain evidence="1">N44</strain>
    </source>
</reference>
<keyword evidence="1" id="KW-0496">Mitochondrion</keyword>
<dbReference type="InterPro" id="IPR006350">
    <property type="entry name" value="Intron_endoG1"/>
</dbReference>
<evidence type="ECO:0000313" key="1">
    <source>
        <dbReference type="EMBL" id="AKL82965.1"/>
    </source>
</evidence>